<evidence type="ECO:0000256" key="1">
    <source>
        <dbReference type="ARBA" id="ARBA00010555"/>
    </source>
</evidence>
<protein>
    <recommendedName>
        <fullName evidence="3 7">Nuclease SbcCD subunit D</fullName>
    </recommendedName>
</protein>
<dbReference type="AlphaFoldDB" id="A0A2I1DKT1"/>
<keyword evidence="7" id="KW-0255">Endonuclease</keyword>
<evidence type="ECO:0000256" key="3">
    <source>
        <dbReference type="ARBA" id="ARBA00013365"/>
    </source>
</evidence>
<accession>A0A2I1DKT1</accession>
<dbReference type="SUPFAM" id="SSF56300">
    <property type="entry name" value="Metallo-dependent phosphatases"/>
    <property type="match status" value="1"/>
</dbReference>
<sequence length="414" mass="46329">MKILHTSDWHIGRTLYGRKRYEEFEAFLTWLAETIQQNEIDALLVAGDVFDTSAPSNRAQELYYRFLCRVAASRCRHVVVVAGNHDSPSFLNAPKDLLKALDVHVVGHSTEFPEDEVLVLRNEQDAPELIVCAVPYLRDRDLRVAEVGESVEDKERKLIEGIHNHYAAVAALAEQKRKELGADVPIIGTGHLFTAGGQTIDGDGVRELYVGSLAHVTAGIFPASFDYLALGHLHVPQKVNGSEIIRYSGSPLPMGFGEAKQQKSVCQVAFGQIEGHSTTASVQLIDVPVFQKLERVKGDWDGISSRIHELSATNYQGWLEVIYDGAEVIGDLRERLEAAISGTQMEILRIKNNRIIDRVLGQIHEEETLDDLNVNDVFERCLAVHDVPEEQRLELLRTYQEIVLSLYEDDVQAE</sequence>
<dbReference type="GO" id="GO:0008408">
    <property type="term" value="F:3'-5' exonuclease activity"/>
    <property type="evidence" value="ECO:0007669"/>
    <property type="project" value="InterPro"/>
</dbReference>
<evidence type="ECO:0000256" key="7">
    <source>
        <dbReference type="RuleBase" id="RU363069"/>
    </source>
</evidence>
<keyword evidence="6 7" id="KW-0269">Exonuclease</keyword>
<dbReference type="InterPro" id="IPR029052">
    <property type="entry name" value="Metallo-depent_PP-like"/>
</dbReference>
<dbReference type="PANTHER" id="PTHR30337:SF0">
    <property type="entry name" value="NUCLEASE SBCCD SUBUNIT D"/>
    <property type="match status" value="1"/>
</dbReference>
<comment type="function">
    <text evidence="7">SbcCD cleaves DNA hairpin structures. These structures can inhibit DNA replication and are intermediates in certain DNA recombination reactions. The complex acts as a 3'-&gt;5' double strand exonuclease that can open hairpins. It also has a 5' single-strand endonuclease activity.</text>
</comment>
<dbReference type="InterPro" id="IPR004843">
    <property type="entry name" value="Calcineurin-like_PHP"/>
</dbReference>
<dbReference type="InterPro" id="IPR041796">
    <property type="entry name" value="Mre11_N"/>
</dbReference>
<keyword evidence="7" id="KW-0235">DNA replication</keyword>
<dbReference type="FunCoup" id="A0A2I1DKT1">
    <property type="interactions" value="49"/>
</dbReference>
<dbReference type="Pfam" id="PF00149">
    <property type="entry name" value="Metallophos"/>
    <property type="match status" value="1"/>
</dbReference>
<dbReference type="InterPro" id="IPR050535">
    <property type="entry name" value="DNA_Repair-Maintenance_Comp"/>
</dbReference>
<feature type="domain" description="Nuclease SbcCD subunit D C-terminal" evidence="9">
    <location>
        <begin position="289"/>
        <end position="383"/>
    </location>
</feature>
<evidence type="ECO:0000313" key="10">
    <source>
        <dbReference type="EMBL" id="PKY10477.1"/>
    </source>
</evidence>
<dbReference type="NCBIfam" id="TIGR00619">
    <property type="entry name" value="sbcd"/>
    <property type="match status" value="1"/>
</dbReference>
<evidence type="ECO:0000259" key="9">
    <source>
        <dbReference type="Pfam" id="PF12320"/>
    </source>
</evidence>
<evidence type="ECO:0000313" key="11">
    <source>
        <dbReference type="Proteomes" id="UP000234329"/>
    </source>
</evidence>
<dbReference type="Proteomes" id="UP000234329">
    <property type="component" value="Unassembled WGS sequence"/>
</dbReference>
<reference evidence="10 11" key="1">
    <citation type="submission" date="2017-03" db="EMBL/GenBank/DDBJ databases">
        <title>Draft genime sequence of the acidophilic sulfur-oxidizing bacterium Acidithiobacillus sp. SH, isolated from seawater.</title>
        <authorList>
            <person name="Sharmin S."/>
            <person name="Tokuhisa M."/>
            <person name="Kanao T."/>
            <person name="Kamimura K."/>
        </authorList>
    </citation>
    <scope>NUCLEOTIDE SEQUENCE [LARGE SCALE GENOMIC DNA]</scope>
    <source>
        <strain evidence="10 11">SH</strain>
    </source>
</reference>
<evidence type="ECO:0000256" key="6">
    <source>
        <dbReference type="ARBA" id="ARBA00022839"/>
    </source>
</evidence>
<dbReference type="GO" id="GO:0004519">
    <property type="term" value="F:endonuclease activity"/>
    <property type="evidence" value="ECO:0007669"/>
    <property type="project" value="UniProtKB-KW"/>
</dbReference>
<evidence type="ECO:0000256" key="4">
    <source>
        <dbReference type="ARBA" id="ARBA00022722"/>
    </source>
</evidence>
<dbReference type="GO" id="GO:0006260">
    <property type="term" value="P:DNA replication"/>
    <property type="evidence" value="ECO:0007669"/>
    <property type="project" value="UniProtKB-KW"/>
</dbReference>
<dbReference type="Pfam" id="PF12320">
    <property type="entry name" value="SbcD_C"/>
    <property type="match status" value="1"/>
</dbReference>
<keyword evidence="4 7" id="KW-0540">Nuclease</keyword>
<comment type="subunit">
    <text evidence="2 7">Heterodimer of SbcC and SbcD.</text>
</comment>
<dbReference type="InterPro" id="IPR004593">
    <property type="entry name" value="SbcD"/>
</dbReference>
<dbReference type="InterPro" id="IPR026843">
    <property type="entry name" value="SbcD_C"/>
</dbReference>
<evidence type="ECO:0000256" key="2">
    <source>
        <dbReference type="ARBA" id="ARBA00011322"/>
    </source>
</evidence>
<keyword evidence="11" id="KW-1185">Reference proteome</keyword>
<dbReference type="CDD" id="cd00840">
    <property type="entry name" value="MPP_Mre11_N"/>
    <property type="match status" value="1"/>
</dbReference>
<dbReference type="Gene3D" id="3.60.21.10">
    <property type="match status" value="1"/>
</dbReference>
<feature type="domain" description="Calcineurin-like phosphoesterase" evidence="8">
    <location>
        <begin position="1"/>
        <end position="93"/>
    </location>
</feature>
<organism evidence="10 11">
    <name type="scientific">Acidithiobacillus marinus</name>
    <dbReference type="NCBI Taxonomy" id="187490"/>
    <lineage>
        <taxon>Bacteria</taxon>
        <taxon>Pseudomonadati</taxon>
        <taxon>Pseudomonadota</taxon>
        <taxon>Acidithiobacillia</taxon>
        <taxon>Acidithiobacillales</taxon>
        <taxon>Acidithiobacillaceae</taxon>
        <taxon>Acidithiobacillus</taxon>
    </lineage>
</organism>
<dbReference type="EMBL" id="MXAV01000035">
    <property type="protein sequence ID" value="PKY10477.1"/>
    <property type="molecule type" value="Genomic_DNA"/>
</dbReference>
<dbReference type="InParanoid" id="A0A2I1DKT1"/>
<comment type="similarity">
    <text evidence="1 7">Belongs to the SbcD family.</text>
</comment>
<dbReference type="Gene3D" id="3.30.160.720">
    <property type="match status" value="1"/>
</dbReference>
<comment type="caution">
    <text evidence="10">The sequence shown here is derived from an EMBL/GenBank/DDBJ whole genome shotgun (WGS) entry which is preliminary data.</text>
</comment>
<evidence type="ECO:0000256" key="5">
    <source>
        <dbReference type="ARBA" id="ARBA00022801"/>
    </source>
</evidence>
<keyword evidence="5 7" id="KW-0378">Hydrolase</keyword>
<dbReference type="RefSeq" id="WP_101538055.1">
    <property type="nucleotide sequence ID" value="NZ_MXAV01000035.1"/>
</dbReference>
<dbReference type="GO" id="GO:0006310">
    <property type="term" value="P:DNA recombination"/>
    <property type="evidence" value="ECO:0007669"/>
    <property type="project" value="UniProtKB-KW"/>
</dbReference>
<gene>
    <name evidence="7" type="primary">sbcD</name>
    <name evidence="10" type="ORF">B1757_09295</name>
</gene>
<keyword evidence="7" id="KW-0233">DNA recombination</keyword>
<evidence type="ECO:0000259" key="8">
    <source>
        <dbReference type="Pfam" id="PF00149"/>
    </source>
</evidence>
<dbReference type="OrthoDB" id="9773856at2"/>
<proteinExistence type="inferred from homology"/>
<name>A0A2I1DKT1_9PROT</name>
<dbReference type="PANTHER" id="PTHR30337">
    <property type="entry name" value="COMPONENT OF ATP-DEPENDENT DSDNA EXONUCLEASE"/>
    <property type="match status" value="1"/>
</dbReference>